<evidence type="ECO:0000313" key="2">
    <source>
        <dbReference type="Proteomes" id="UP001204798"/>
    </source>
</evidence>
<proteinExistence type="predicted"/>
<keyword evidence="2" id="KW-1185">Reference proteome</keyword>
<gene>
    <name evidence="1" type="ORF">M2350_003337</name>
</gene>
<protein>
    <submittedName>
        <fullName evidence="1">Uncharacterized protein</fullName>
    </submittedName>
</protein>
<dbReference type="EMBL" id="JANUCP010000007">
    <property type="protein sequence ID" value="MCS3920900.1"/>
    <property type="molecule type" value="Genomic_DNA"/>
</dbReference>
<organism evidence="1 2">
    <name type="scientific">Candidatus Fervidibacter sacchari</name>
    <dbReference type="NCBI Taxonomy" id="1448929"/>
    <lineage>
        <taxon>Bacteria</taxon>
        <taxon>Candidatus Fervidibacterota</taxon>
        <taxon>Candidatus Fervidibacter</taxon>
    </lineage>
</organism>
<sequence>MCRKPFGDEIEWGIWEGEAPAEPKTTANGDWRIAIGE</sequence>
<dbReference type="Proteomes" id="UP001204798">
    <property type="component" value="Unassembled WGS sequence"/>
</dbReference>
<accession>A0ABT2ESF6</accession>
<reference evidence="1 2" key="1">
    <citation type="submission" date="2022-08" db="EMBL/GenBank/DDBJ databases">
        <title>Bacterial and archaeal communities from various locations to study Microbial Dark Matter (Phase II).</title>
        <authorList>
            <person name="Stepanauskas R."/>
        </authorList>
    </citation>
    <scope>NUCLEOTIDE SEQUENCE [LARGE SCALE GENOMIC DNA]</scope>
    <source>
        <strain evidence="1 2">PD1</strain>
    </source>
</reference>
<comment type="caution">
    <text evidence="1">The sequence shown here is derived from an EMBL/GenBank/DDBJ whole genome shotgun (WGS) entry which is preliminary data.</text>
</comment>
<name>A0ABT2ESF6_9BACT</name>
<evidence type="ECO:0000313" key="1">
    <source>
        <dbReference type="EMBL" id="MCS3920900.1"/>
    </source>
</evidence>